<protein>
    <submittedName>
        <fullName evidence="2">Uncharacterized protein</fullName>
    </submittedName>
</protein>
<organism evidence="2 3">
    <name type="scientific">Oncorhynchus kisutch</name>
    <name type="common">Coho salmon</name>
    <name type="synonym">Salmo kisutch</name>
    <dbReference type="NCBI Taxonomy" id="8019"/>
    <lineage>
        <taxon>Eukaryota</taxon>
        <taxon>Metazoa</taxon>
        <taxon>Chordata</taxon>
        <taxon>Craniata</taxon>
        <taxon>Vertebrata</taxon>
        <taxon>Euteleostomi</taxon>
        <taxon>Actinopterygii</taxon>
        <taxon>Neopterygii</taxon>
        <taxon>Teleostei</taxon>
        <taxon>Protacanthopterygii</taxon>
        <taxon>Salmoniformes</taxon>
        <taxon>Salmonidae</taxon>
        <taxon>Salmoninae</taxon>
        <taxon>Oncorhynchus</taxon>
    </lineage>
</organism>
<dbReference type="Ensembl" id="ENSOKIT00005001303.1">
    <property type="protein sequence ID" value="ENSOKIP00005001224.1"/>
    <property type="gene ID" value="ENSOKIG00005000630.1"/>
</dbReference>
<sequence length="154" mass="16987">MVLWVTIDLFLPPFIPKTQLCVCHYGFVLIFYVVLSMFLCTFCCVHVCLCACVFACMCVCVHVKVSLISPSQRTAPGAMTPAWIGASLAGRGEGEGGQDEIWHCLWGFLGTPNLPLSLAHGLADVGRNYRTPWPLVLTVSLFDLLHVGQIFFSY</sequence>
<name>A0A8C7EYU0_ONCKI</name>
<dbReference type="AlphaFoldDB" id="A0A8C7EYU0"/>
<keyword evidence="1" id="KW-0472">Membrane</keyword>
<dbReference type="Proteomes" id="UP000694557">
    <property type="component" value="Unassembled WGS sequence"/>
</dbReference>
<reference evidence="2" key="2">
    <citation type="submission" date="2025-09" db="UniProtKB">
        <authorList>
            <consortium name="Ensembl"/>
        </authorList>
    </citation>
    <scope>IDENTIFICATION</scope>
</reference>
<keyword evidence="1" id="KW-1133">Transmembrane helix</keyword>
<evidence type="ECO:0000256" key="1">
    <source>
        <dbReference type="SAM" id="Phobius"/>
    </source>
</evidence>
<reference evidence="2" key="1">
    <citation type="submission" date="2025-08" db="UniProtKB">
        <authorList>
            <consortium name="Ensembl"/>
        </authorList>
    </citation>
    <scope>IDENTIFICATION</scope>
</reference>
<keyword evidence="1" id="KW-0812">Transmembrane</keyword>
<evidence type="ECO:0000313" key="3">
    <source>
        <dbReference type="Proteomes" id="UP000694557"/>
    </source>
</evidence>
<keyword evidence="3" id="KW-1185">Reference proteome</keyword>
<feature type="transmembrane region" description="Helical" evidence="1">
    <location>
        <begin position="30"/>
        <end position="63"/>
    </location>
</feature>
<proteinExistence type="predicted"/>
<evidence type="ECO:0000313" key="2">
    <source>
        <dbReference type="Ensembl" id="ENSOKIP00005001224.1"/>
    </source>
</evidence>
<accession>A0A8C7EYU0</accession>